<keyword evidence="1" id="KW-1185">Reference proteome</keyword>
<protein>
    <submittedName>
        <fullName evidence="2">Uncharacterized protein LOC142181948</fullName>
    </submittedName>
</protein>
<gene>
    <name evidence="2" type="primary">LOC142181948</name>
</gene>
<reference evidence="1" key="1">
    <citation type="journal article" date="2014" name="Nat. Commun.">
        <title>The tobacco genome sequence and its comparison with those of tomato and potato.</title>
        <authorList>
            <person name="Sierro N."/>
            <person name="Battey J.N."/>
            <person name="Ouadi S."/>
            <person name="Bakaher N."/>
            <person name="Bovet L."/>
            <person name="Willig A."/>
            <person name="Goepfert S."/>
            <person name="Peitsch M.C."/>
            <person name="Ivanov N.V."/>
        </authorList>
    </citation>
    <scope>NUCLEOTIDE SEQUENCE [LARGE SCALE GENOMIC DNA]</scope>
</reference>
<accession>A0AC58UQI7</accession>
<proteinExistence type="predicted"/>
<evidence type="ECO:0000313" key="2">
    <source>
        <dbReference type="RefSeq" id="XP_075111760.1"/>
    </source>
</evidence>
<organism evidence="1 2">
    <name type="scientific">Nicotiana tabacum</name>
    <name type="common">Common tobacco</name>
    <dbReference type="NCBI Taxonomy" id="4097"/>
    <lineage>
        <taxon>Eukaryota</taxon>
        <taxon>Viridiplantae</taxon>
        <taxon>Streptophyta</taxon>
        <taxon>Embryophyta</taxon>
        <taxon>Tracheophyta</taxon>
        <taxon>Spermatophyta</taxon>
        <taxon>Magnoliopsida</taxon>
        <taxon>eudicotyledons</taxon>
        <taxon>Gunneridae</taxon>
        <taxon>Pentapetalae</taxon>
        <taxon>asterids</taxon>
        <taxon>lamiids</taxon>
        <taxon>Solanales</taxon>
        <taxon>Solanaceae</taxon>
        <taxon>Nicotianoideae</taxon>
        <taxon>Nicotianeae</taxon>
        <taxon>Nicotiana</taxon>
    </lineage>
</organism>
<dbReference type="Proteomes" id="UP000790787">
    <property type="component" value="Chromosome 6"/>
</dbReference>
<dbReference type="RefSeq" id="XP_075111760.1">
    <property type="nucleotide sequence ID" value="XM_075255659.1"/>
</dbReference>
<sequence>MDAPPNFEEGQSTYRPSRFNSQYYGWWKTRMHDFIMVEDSELWDIICDGPHVPMKKLEETVPMVPKDRKDYSDIERKAIEKNYRAKKILVCGIRPDEYNRVSACDTAKEIWETLQTAHEGTTQVKQSKIDMLTTEYELFRMNDDESANIVKQALATWGDSSNESEREPNAENNFMIAVETEATNLDNDKEILTIELGEAEQSRDDLETIEGLSNKKHTLEETIAATEQERDDFLVIITNLEETIEEINREHRTVSLGKGKEVVSETHIKLEHELNYVKTNLCGELEKNRQLQAELEKVKIDLEKSLKWTWSSDVITVVYLNNSEKRKGYILNAGKVGKSLCLSIENVYYVDGLKYNPLSVSQICDKGNKVEFLSKVCTVTNLLTGKVILVAKRDKNIYVADFESLQAGDMRCLKLVNNDAELWHGRLGHTSFSLLNKLIQKDLVRGLSNSRFTRTLVLRTKDETFEVFRAFIKKIQMKIKLKAVCIRSDHGTECDNAKFDELVTKRESHTTYQHQGLHNKMVLLRERTEL</sequence>
<evidence type="ECO:0000313" key="1">
    <source>
        <dbReference type="Proteomes" id="UP000790787"/>
    </source>
</evidence>
<reference evidence="2" key="2">
    <citation type="submission" date="2025-08" db="UniProtKB">
        <authorList>
            <consortium name="RefSeq"/>
        </authorList>
    </citation>
    <scope>IDENTIFICATION</scope>
    <source>
        <tissue evidence="2">Leaf</tissue>
    </source>
</reference>
<name>A0AC58UQI7_TOBAC</name>